<evidence type="ECO:0000313" key="1">
    <source>
        <dbReference type="EMBL" id="SMC88610.1"/>
    </source>
</evidence>
<reference evidence="1" key="1">
    <citation type="submission" date="2017-04" db="EMBL/GenBank/DDBJ databases">
        <authorList>
            <person name="Varghese N."/>
            <person name="Submissions S."/>
        </authorList>
    </citation>
    <scope>NUCLEOTIDE SEQUENCE</scope>
    <source>
        <strain evidence="1">WTE2008</strain>
    </source>
</reference>
<organism evidence="1 2">
    <name type="scientific">Aristaeella lactis</name>
    <dbReference type="NCBI Taxonomy" id="3046383"/>
    <lineage>
        <taxon>Bacteria</taxon>
        <taxon>Bacillati</taxon>
        <taxon>Bacillota</taxon>
        <taxon>Clostridia</taxon>
        <taxon>Eubacteriales</taxon>
        <taxon>Aristaeellaceae</taxon>
        <taxon>Aristaeella</taxon>
    </lineage>
</organism>
<protein>
    <submittedName>
        <fullName evidence="1">Uncharacterized protein</fullName>
    </submittedName>
</protein>
<accession>A0AC61PQ23</accession>
<gene>
    <name evidence="1" type="ORF">SAMN06297397_3017</name>
</gene>
<sequence length="403" mass="45982">MKSAMQNKLPDVPEGFDARSDMQLLELTTPVKEKRMRLSIGWVMALVLVCVLATGAVAATLNLFGLGDFIARYAKDAGITLPENIEESFLKEDVTVESEHMVYTVHETYYDEAYIRIAVTMHPKNNELLVNEFGIDAEGDIWSVYNQMEPETKTVAEYAKEHYDGHVAQIGAYLNAWPEKEKDWDGYPNEMTDFMMNEDGSVTAYYHWKLADYGDPTPEDTILLYMEYTPDTAEEDAEYFDFNLDNTERIEIPLRVKFTGNEKWVCEDEMEFPSVGVKVTRVQMIVTPLDVRCEVQAVVTDEELYNAQEEEGMLAFQFVTPDSTETDGYKTVKAGLDGGVEKSTPGPEEGEPTTFQVHFSISREAIGDHYALRAFNRLIRQKYETVEFTMKPLEEETQHAQDE</sequence>
<comment type="caution">
    <text evidence="1">The sequence shown here is derived from an EMBL/GenBank/DDBJ whole genome shotgun (WGS) entry which is preliminary data.</text>
</comment>
<dbReference type="EMBL" id="FWXZ01000008">
    <property type="protein sequence ID" value="SMC88610.1"/>
    <property type="molecule type" value="Genomic_DNA"/>
</dbReference>
<keyword evidence="2" id="KW-1185">Reference proteome</keyword>
<evidence type="ECO:0000313" key="2">
    <source>
        <dbReference type="Proteomes" id="UP000192328"/>
    </source>
</evidence>
<proteinExistence type="predicted"/>
<name>A0AC61PQ23_9FIRM</name>
<dbReference type="Proteomes" id="UP000192328">
    <property type="component" value="Unassembled WGS sequence"/>
</dbReference>